<keyword evidence="1" id="KW-1185">Reference proteome</keyword>
<accession>A0A1I7ZJ62</accession>
<dbReference type="WBParaSite" id="L893_g2682.t1">
    <property type="protein sequence ID" value="L893_g2682.t1"/>
    <property type="gene ID" value="L893_g2682"/>
</dbReference>
<dbReference type="Proteomes" id="UP000095287">
    <property type="component" value="Unplaced"/>
</dbReference>
<evidence type="ECO:0000313" key="1">
    <source>
        <dbReference type="Proteomes" id="UP000095287"/>
    </source>
</evidence>
<evidence type="ECO:0000313" key="2">
    <source>
        <dbReference type="WBParaSite" id="L893_g2682.t1"/>
    </source>
</evidence>
<organism evidence="1 2">
    <name type="scientific">Steinernema glaseri</name>
    <dbReference type="NCBI Taxonomy" id="37863"/>
    <lineage>
        <taxon>Eukaryota</taxon>
        <taxon>Metazoa</taxon>
        <taxon>Ecdysozoa</taxon>
        <taxon>Nematoda</taxon>
        <taxon>Chromadorea</taxon>
        <taxon>Rhabditida</taxon>
        <taxon>Tylenchina</taxon>
        <taxon>Panagrolaimomorpha</taxon>
        <taxon>Strongyloidoidea</taxon>
        <taxon>Steinernematidae</taxon>
        <taxon>Steinernema</taxon>
    </lineage>
</organism>
<proteinExistence type="predicted"/>
<protein>
    <submittedName>
        <fullName evidence="2">F-box domain-containing protein</fullName>
    </submittedName>
</protein>
<sequence>MDFLPYDLVEEVVNYLPRADVETIARVAARSPELEAWNLASEYQLEKRFTLDVHVRIKQTEGGPRITMSVLKNRPNYSTGWNYTKWSYAWIREVTIEQTVPWEGQRAEVQMLQALRCVSLPVDPSVHASLTSASGVGVLECCSRYVDKYGAEETDLYWKMLRATQKEFVNVTVRAGNRDPRGAIEEFAADFIQRGHFLESLDCRILSRWQGTLFGAIAPLFGRVRGRPLKIDLGLFHQDPEEIQLCVDNWWKSDGIFEDIEVSYRVDIFENAEKDDRLCESIRNKYKTAVINRHRVVLAHPSRRSSLFIENERIEIMKFRPWHIPVDFAWMESLINRWDENVMFDIRFLTFQDEDDWLKLVEKYGPLKKEDVFRNETMKRTFLEIMNPLQNEERMSLQIEERDGEYNVQHRYLDCFY</sequence>
<dbReference type="AlphaFoldDB" id="A0A1I7ZJ62"/>
<name>A0A1I7ZJ62_9BILA</name>
<reference evidence="2" key="1">
    <citation type="submission" date="2016-11" db="UniProtKB">
        <authorList>
            <consortium name="WormBaseParasite"/>
        </authorList>
    </citation>
    <scope>IDENTIFICATION</scope>
</reference>